<dbReference type="InterPro" id="IPR017592">
    <property type="entry name" value="Pilus_assmbl_Flp-typ_CpaB"/>
</dbReference>
<evidence type="ECO:0000313" key="2">
    <source>
        <dbReference type="EMBL" id="EMY33877.1"/>
    </source>
</evidence>
<gene>
    <name evidence="2" type="ORF">D477_012605</name>
</gene>
<dbReference type="Pfam" id="PF16976">
    <property type="entry name" value="RcpC"/>
    <property type="match status" value="1"/>
</dbReference>
<comment type="caution">
    <text evidence="2">The sequence shown here is derived from an EMBL/GenBank/DDBJ whole genome shotgun (WGS) entry which is preliminary data.</text>
</comment>
<accession>N1V1D6</accession>
<dbReference type="Pfam" id="PF08666">
    <property type="entry name" value="SAF"/>
    <property type="match status" value="1"/>
</dbReference>
<dbReference type="OrthoDB" id="5182178at2"/>
<name>N1V1D6_9MICC</name>
<dbReference type="EMBL" id="ANPE02000147">
    <property type="protein sequence ID" value="EMY33877.1"/>
    <property type="molecule type" value="Genomic_DNA"/>
</dbReference>
<dbReference type="AlphaFoldDB" id="N1V1D6"/>
<dbReference type="Proteomes" id="UP000010729">
    <property type="component" value="Unassembled WGS sequence"/>
</dbReference>
<sequence>MKTRIIGAIVALFLAVTGTVMVLSYVAGAEQRALAGTETVGVLVARAAIPEGTPSEQLTDLVAIEQVPAKVVPAGTVASIDDLAGQVAAVDLVPGEQLLAARFADPAALQEPGTVALPKGMQEVTISLEPQRVAGGRLQAGDTVGIFMSLEEGAEEPGPVSHLALQKVLVTSVQGLAAAPEDEAGTEGTNGAAPVPGNNLLVSFAVKAADAEKIVFTQEFGRIWLSVEPDTADESGTREMTKEGLYK</sequence>
<evidence type="ECO:0000313" key="3">
    <source>
        <dbReference type="Proteomes" id="UP000010729"/>
    </source>
</evidence>
<organism evidence="2 3">
    <name type="scientific">Arthrobacter crystallopoietes BAB-32</name>
    <dbReference type="NCBI Taxonomy" id="1246476"/>
    <lineage>
        <taxon>Bacteria</taxon>
        <taxon>Bacillati</taxon>
        <taxon>Actinomycetota</taxon>
        <taxon>Actinomycetes</taxon>
        <taxon>Micrococcales</taxon>
        <taxon>Micrococcaceae</taxon>
        <taxon>Crystallibacter</taxon>
    </lineage>
</organism>
<protein>
    <recommendedName>
        <fullName evidence="1">SAF domain-containing protein</fullName>
    </recommendedName>
</protein>
<dbReference type="CDD" id="cd11614">
    <property type="entry name" value="SAF_CpaB_FlgA_like"/>
    <property type="match status" value="1"/>
</dbReference>
<proteinExistence type="predicted"/>
<dbReference type="SMART" id="SM00858">
    <property type="entry name" value="SAF"/>
    <property type="match status" value="1"/>
</dbReference>
<dbReference type="InterPro" id="IPR031571">
    <property type="entry name" value="RcpC_dom"/>
</dbReference>
<dbReference type="NCBIfam" id="TIGR03177">
    <property type="entry name" value="pilus_cpaB"/>
    <property type="match status" value="1"/>
</dbReference>
<evidence type="ECO:0000259" key="1">
    <source>
        <dbReference type="SMART" id="SM00858"/>
    </source>
</evidence>
<keyword evidence="3" id="KW-1185">Reference proteome</keyword>
<feature type="domain" description="SAF" evidence="1">
    <location>
        <begin position="40"/>
        <end position="104"/>
    </location>
</feature>
<dbReference type="InterPro" id="IPR013974">
    <property type="entry name" value="SAF"/>
</dbReference>
<dbReference type="RefSeq" id="WP_005269538.1">
    <property type="nucleotide sequence ID" value="NZ_ANPE02000147.1"/>
</dbReference>
<reference evidence="2 3" key="1">
    <citation type="journal article" date="2013" name="Genome Announc.">
        <title>Draft Genome Sequence of Arthrobacter crystallopoietes Strain BAB-32, Revealing Genes for Bioremediation.</title>
        <authorList>
            <person name="Joshi M.N."/>
            <person name="Pandit A.S."/>
            <person name="Sharma A."/>
            <person name="Pandya R.V."/>
            <person name="Desai S.M."/>
            <person name="Saxena A.K."/>
            <person name="Bagatharia S.B."/>
        </authorList>
    </citation>
    <scope>NUCLEOTIDE SEQUENCE [LARGE SCALE GENOMIC DNA]</scope>
    <source>
        <strain evidence="2 3">BAB-32</strain>
    </source>
</reference>